<dbReference type="AlphaFoldDB" id="A0A378JPJ8"/>
<dbReference type="GO" id="GO:0016746">
    <property type="term" value="F:acyltransferase activity"/>
    <property type="evidence" value="ECO:0007669"/>
    <property type="project" value="UniProtKB-KW"/>
</dbReference>
<dbReference type="Gene3D" id="3.40.47.10">
    <property type="match status" value="1"/>
</dbReference>
<evidence type="ECO:0000256" key="1">
    <source>
        <dbReference type="ARBA" id="ARBA00022679"/>
    </source>
</evidence>
<keyword evidence="1" id="KW-0808">Transferase</keyword>
<gene>
    <name evidence="3" type="ORF">NCTC13315_03186</name>
</gene>
<name>A0A378JPJ8_9GAMM</name>
<dbReference type="RefSeq" id="WP_115304412.1">
    <property type="nucleotide sequence ID" value="NZ_CAAAHO010000014.1"/>
</dbReference>
<sequence>MYFYEKLVQGIRDKKINMPEDIFYTCLTRTGNIGSASIYATLDLLTKEKKLNHGELIMLGVPESAQFQYTIALLRVVEH</sequence>
<proteinExistence type="predicted"/>
<dbReference type="Proteomes" id="UP000254968">
    <property type="component" value="Unassembled WGS sequence"/>
</dbReference>
<organism evidence="3 4">
    <name type="scientific">Legionella beliardensis</name>
    <dbReference type="NCBI Taxonomy" id="91822"/>
    <lineage>
        <taxon>Bacteria</taxon>
        <taxon>Pseudomonadati</taxon>
        <taxon>Pseudomonadota</taxon>
        <taxon>Gammaproteobacteria</taxon>
        <taxon>Legionellales</taxon>
        <taxon>Legionellaceae</taxon>
        <taxon>Legionella</taxon>
    </lineage>
</organism>
<reference evidence="3 4" key="1">
    <citation type="submission" date="2018-06" db="EMBL/GenBank/DDBJ databases">
        <authorList>
            <consortium name="Pathogen Informatics"/>
            <person name="Doyle S."/>
        </authorList>
    </citation>
    <scope>NUCLEOTIDE SEQUENCE [LARGE SCALE GENOMIC DNA]</scope>
    <source>
        <strain evidence="3 4">NCTC13315</strain>
    </source>
</reference>
<feature type="domain" description="Beta-ketoacyl-[acyl-carrier-protein] synthase III C-terminal" evidence="2">
    <location>
        <begin position="14"/>
        <end position="59"/>
    </location>
</feature>
<keyword evidence="4" id="KW-1185">Reference proteome</keyword>
<dbReference type="InterPro" id="IPR016039">
    <property type="entry name" value="Thiolase-like"/>
</dbReference>
<dbReference type="OrthoDB" id="2514738at2"/>
<dbReference type="InterPro" id="IPR013747">
    <property type="entry name" value="ACP_syn_III_C"/>
</dbReference>
<dbReference type="EMBL" id="UGNV01000006">
    <property type="protein sequence ID" value="STX55816.1"/>
    <property type="molecule type" value="Genomic_DNA"/>
</dbReference>
<dbReference type="Pfam" id="PF08541">
    <property type="entry name" value="ACP_syn_III_C"/>
    <property type="match status" value="1"/>
</dbReference>
<accession>A0A378JPJ8</accession>
<evidence type="ECO:0000259" key="2">
    <source>
        <dbReference type="Pfam" id="PF08541"/>
    </source>
</evidence>
<evidence type="ECO:0000313" key="4">
    <source>
        <dbReference type="Proteomes" id="UP000254968"/>
    </source>
</evidence>
<evidence type="ECO:0000313" key="3">
    <source>
        <dbReference type="EMBL" id="STX55816.1"/>
    </source>
</evidence>
<protein>
    <submittedName>
        <fullName evidence="3">3-oxoacyl-(Acyl carrier protein) synthase III</fullName>
    </submittedName>
</protein>
<dbReference type="SUPFAM" id="SSF53901">
    <property type="entry name" value="Thiolase-like"/>
    <property type="match status" value="1"/>
</dbReference>